<feature type="domain" description="ABC transmembrane type-1" evidence="8">
    <location>
        <begin position="65"/>
        <end position="249"/>
    </location>
</feature>
<keyword evidence="3" id="KW-1003">Cell membrane</keyword>
<dbReference type="InterPro" id="IPR035906">
    <property type="entry name" value="MetI-like_sf"/>
</dbReference>
<keyword evidence="6 7" id="KW-0472">Membrane</keyword>
<keyword evidence="10" id="KW-1185">Reference proteome</keyword>
<evidence type="ECO:0000256" key="1">
    <source>
        <dbReference type="ARBA" id="ARBA00004651"/>
    </source>
</evidence>
<reference evidence="9 10" key="1">
    <citation type="journal article" date="2020" name="Cell Host Microbe">
        <title>Functional and Genomic Variation between Human-Derived Isolates of Lachnospiraceae Reveals Inter- and Intra-Species Diversity.</title>
        <authorList>
            <person name="Sorbara M.T."/>
            <person name="Littmann E.R."/>
            <person name="Fontana E."/>
            <person name="Moody T.U."/>
            <person name="Kohout C.E."/>
            <person name="Gjonbalaj M."/>
            <person name="Eaton V."/>
            <person name="Seok R."/>
            <person name="Leiner I.M."/>
            <person name="Pamer E.G."/>
        </authorList>
    </citation>
    <scope>NUCLEOTIDE SEQUENCE [LARGE SCALE GENOMIC DNA]</scope>
    <source>
        <strain evidence="9 10">MSK.15.26</strain>
    </source>
</reference>
<feature type="transmembrane region" description="Helical" evidence="7">
    <location>
        <begin position="76"/>
        <end position="96"/>
    </location>
</feature>
<dbReference type="Proteomes" id="UP000822142">
    <property type="component" value="Unassembled WGS sequence"/>
</dbReference>
<feature type="transmembrane region" description="Helical" evidence="7">
    <location>
        <begin position="12"/>
        <end position="30"/>
    </location>
</feature>
<keyword evidence="4 7" id="KW-0812">Transmembrane</keyword>
<evidence type="ECO:0000313" key="9">
    <source>
        <dbReference type="EMBL" id="NSJ84668.1"/>
    </source>
</evidence>
<dbReference type="Pfam" id="PF00528">
    <property type="entry name" value="BPD_transp_1"/>
    <property type="match status" value="1"/>
</dbReference>
<dbReference type="CDD" id="cd06261">
    <property type="entry name" value="TM_PBP2"/>
    <property type="match status" value="1"/>
</dbReference>
<dbReference type="EMBL" id="JAAITA010000001">
    <property type="protein sequence ID" value="NSJ84668.1"/>
    <property type="molecule type" value="Genomic_DNA"/>
</dbReference>
<evidence type="ECO:0000256" key="3">
    <source>
        <dbReference type="ARBA" id="ARBA00022475"/>
    </source>
</evidence>
<evidence type="ECO:0000256" key="6">
    <source>
        <dbReference type="ARBA" id="ARBA00023136"/>
    </source>
</evidence>
<keyword evidence="2 7" id="KW-0813">Transport</keyword>
<protein>
    <submittedName>
        <fullName evidence="9">ABC transporter permease</fullName>
    </submittedName>
</protein>
<feature type="transmembrane region" description="Helical" evidence="7">
    <location>
        <begin position="131"/>
        <end position="150"/>
    </location>
</feature>
<dbReference type="SUPFAM" id="SSF161098">
    <property type="entry name" value="MetI-like"/>
    <property type="match status" value="1"/>
</dbReference>
<dbReference type="PANTHER" id="PTHR30151:SF0">
    <property type="entry name" value="ABC TRANSPORTER PERMEASE PROTEIN MJ0413-RELATED"/>
    <property type="match status" value="1"/>
</dbReference>
<evidence type="ECO:0000256" key="5">
    <source>
        <dbReference type="ARBA" id="ARBA00022989"/>
    </source>
</evidence>
<sequence length="259" mass="28094">MQKKKNAAKGVAAKILGSGVLTWVLLLAIWKAGSLFYPPEFLPGPLETWKGAFSLISDGTLAGDVWVSLGRVLKGWVLGVVFAVPVGLCVGCFPWAGRIFEPFLNFFRFVPAIGFITLFLLWFGVGETSKVALIFYAVIFPVMVNTIAGVRSVDTALLEAAESLGARRAKTFFTVILPSAVPHIFTGIRLGLGSAIICIAAAEMLAASEGVGYLIYTSRLYYRTDWIFTGIFTLGLMGLAADKLLRILGKRFLSRFGVR</sequence>
<gene>
    <name evidence="9" type="ORF">G5A70_00375</name>
</gene>
<dbReference type="PANTHER" id="PTHR30151">
    <property type="entry name" value="ALKANE SULFONATE ABC TRANSPORTER-RELATED, MEMBRANE SUBUNIT"/>
    <property type="match status" value="1"/>
</dbReference>
<dbReference type="PROSITE" id="PS50928">
    <property type="entry name" value="ABC_TM1"/>
    <property type="match status" value="1"/>
</dbReference>
<keyword evidence="5 7" id="KW-1133">Transmembrane helix</keyword>
<comment type="similarity">
    <text evidence="7">Belongs to the binding-protein-dependent transport system permease family.</text>
</comment>
<dbReference type="RefSeq" id="WP_173747150.1">
    <property type="nucleotide sequence ID" value="NZ_JAAITA010000001.1"/>
</dbReference>
<evidence type="ECO:0000259" key="8">
    <source>
        <dbReference type="PROSITE" id="PS50928"/>
    </source>
</evidence>
<feature type="transmembrane region" description="Helical" evidence="7">
    <location>
        <begin position="171"/>
        <end position="202"/>
    </location>
</feature>
<organism evidence="9 10">
    <name type="scientific">Blautia hansenii</name>
    <name type="common">Ruminococcus hansenii</name>
    <dbReference type="NCBI Taxonomy" id="1322"/>
    <lineage>
        <taxon>Bacteria</taxon>
        <taxon>Bacillati</taxon>
        <taxon>Bacillota</taxon>
        <taxon>Clostridia</taxon>
        <taxon>Lachnospirales</taxon>
        <taxon>Lachnospiraceae</taxon>
        <taxon>Blautia</taxon>
    </lineage>
</organism>
<comment type="caution">
    <text evidence="9">The sequence shown here is derived from an EMBL/GenBank/DDBJ whole genome shotgun (WGS) entry which is preliminary data.</text>
</comment>
<dbReference type="InterPro" id="IPR000515">
    <property type="entry name" value="MetI-like"/>
</dbReference>
<proteinExistence type="inferred from homology"/>
<dbReference type="Gene3D" id="1.10.3720.10">
    <property type="entry name" value="MetI-like"/>
    <property type="match status" value="1"/>
</dbReference>
<evidence type="ECO:0000256" key="7">
    <source>
        <dbReference type="RuleBase" id="RU363032"/>
    </source>
</evidence>
<feature type="transmembrane region" description="Helical" evidence="7">
    <location>
        <begin position="103"/>
        <end position="125"/>
    </location>
</feature>
<feature type="transmembrane region" description="Helical" evidence="7">
    <location>
        <begin position="226"/>
        <end position="245"/>
    </location>
</feature>
<accession>A0ABX2I5R6</accession>
<name>A0ABX2I5R6_BLAHA</name>
<evidence type="ECO:0000256" key="4">
    <source>
        <dbReference type="ARBA" id="ARBA00022692"/>
    </source>
</evidence>
<evidence type="ECO:0000256" key="2">
    <source>
        <dbReference type="ARBA" id="ARBA00022448"/>
    </source>
</evidence>
<evidence type="ECO:0000313" key="10">
    <source>
        <dbReference type="Proteomes" id="UP000822142"/>
    </source>
</evidence>
<comment type="subcellular location">
    <subcellularLocation>
        <location evidence="1 7">Cell membrane</location>
        <topology evidence="1 7">Multi-pass membrane protein</topology>
    </subcellularLocation>
</comment>